<evidence type="ECO:0000256" key="1">
    <source>
        <dbReference type="SAM" id="Phobius"/>
    </source>
</evidence>
<dbReference type="RefSeq" id="WP_302928111.1">
    <property type="nucleotide sequence ID" value="NZ_JAJEPW010000009.1"/>
</dbReference>
<feature type="transmembrane region" description="Helical" evidence="1">
    <location>
        <begin position="194"/>
        <end position="212"/>
    </location>
</feature>
<dbReference type="AlphaFoldDB" id="A0AAE3ADI1"/>
<feature type="transmembrane region" description="Helical" evidence="1">
    <location>
        <begin position="12"/>
        <end position="32"/>
    </location>
</feature>
<evidence type="ECO:0000313" key="3">
    <source>
        <dbReference type="EMBL" id="MCC2128802.1"/>
    </source>
</evidence>
<organism evidence="3 4">
    <name type="scientific">Brotocaccenecus cirricatena</name>
    <dbReference type="NCBI Taxonomy" id="3064195"/>
    <lineage>
        <taxon>Bacteria</taxon>
        <taxon>Bacillati</taxon>
        <taxon>Bacillota</taxon>
        <taxon>Clostridia</taxon>
        <taxon>Eubacteriales</taxon>
        <taxon>Oscillospiraceae</taxon>
        <taxon>Brotocaccenecus</taxon>
    </lineage>
</organism>
<comment type="caution">
    <text evidence="3">The sequence shown here is derived from an EMBL/GenBank/DDBJ whole genome shotgun (WGS) entry which is preliminary data.</text>
</comment>
<accession>A0AAE3ADI1</accession>
<sequence length="343" mass="37871">MKIMKMWRNTTLFAYFRFMGYVMMIVGIYLIVNGIGDYAGQSRQKDWLTTQATVTDVSSEVVSSSPGRHGSNSSTYYIMAYEYAVDGETYTGRTGRMSSPRLIGTVITVKYNPEVPEENTAILSPNTHNLLVLLILGTAIAVVGFFLSGVLELLRSLLRRTHTEELKKSVPETGTGFDSTAIAKIPAKQWVPRLAAWLLAFVALVLFVKFFLTSGTSDLDKFRKAAAAAGYTAVDSTEDIRQSWGIGSMLIRSVSVHEDSLRLDYCRLDSADACYRFYAAATLPITGEVTESNTFTGQVYAVDSPTNFAAKIRSGQIMLYVYTTQEGKADVLAFLEAAGWWSE</sequence>
<keyword evidence="1" id="KW-0472">Membrane</keyword>
<keyword evidence="1" id="KW-1133">Transmembrane helix</keyword>
<gene>
    <name evidence="3" type="ORF">LKD37_04595</name>
</gene>
<evidence type="ECO:0000259" key="2">
    <source>
        <dbReference type="Pfam" id="PF12158"/>
    </source>
</evidence>
<dbReference type="EMBL" id="JAJEPW010000009">
    <property type="protein sequence ID" value="MCC2128802.1"/>
    <property type="molecule type" value="Genomic_DNA"/>
</dbReference>
<feature type="domain" description="DUF3592" evidence="2">
    <location>
        <begin position="50"/>
        <end position="119"/>
    </location>
</feature>
<dbReference type="Proteomes" id="UP001199319">
    <property type="component" value="Unassembled WGS sequence"/>
</dbReference>
<keyword evidence="4" id="KW-1185">Reference proteome</keyword>
<name>A0AAE3ADI1_9FIRM</name>
<keyword evidence="1" id="KW-0812">Transmembrane</keyword>
<evidence type="ECO:0000313" key="4">
    <source>
        <dbReference type="Proteomes" id="UP001199319"/>
    </source>
</evidence>
<proteinExistence type="predicted"/>
<dbReference type="Pfam" id="PF12158">
    <property type="entry name" value="DUF3592"/>
    <property type="match status" value="1"/>
</dbReference>
<protein>
    <submittedName>
        <fullName evidence="3">DUF3592 domain-containing protein</fullName>
    </submittedName>
</protein>
<dbReference type="InterPro" id="IPR021994">
    <property type="entry name" value="DUF3592"/>
</dbReference>
<feature type="transmembrane region" description="Helical" evidence="1">
    <location>
        <begin position="130"/>
        <end position="154"/>
    </location>
</feature>
<reference evidence="3" key="1">
    <citation type="submission" date="2021-10" db="EMBL/GenBank/DDBJ databases">
        <title>Anaerobic single-cell dispensing facilitates the cultivation of human gut bacteria.</title>
        <authorList>
            <person name="Afrizal A."/>
        </authorList>
    </citation>
    <scope>NUCLEOTIDE SEQUENCE</scope>
    <source>
        <strain evidence="3">CLA-AA-H272</strain>
    </source>
</reference>